<comment type="subcellular location">
    <subcellularLocation>
        <location evidence="1">Cell membrane</location>
        <topology evidence="1">Multi-pass membrane protein</topology>
    </subcellularLocation>
</comment>
<dbReference type="InterPro" id="IPR008276">
    <property type="entry name" value="C_nuclsd_transpt"/>
</dbReference>
<evidence type="ECO:0000256" key="5">
    <source>
        <dbReference type="ARBA" id="ARBA00022989"/>
    </source>
</evidence>
<evidence type="ECO:0000256" key="7">
    <source>
        <dbReference type="SAM" id="Phobius"/>
    </source>
</evidence>
<dbReference type="InterPro" id="IPR011657">
    <property type="entry name" value="CNT_C_dom"/>
</dbReference>
<organism evidence="11">
    <name type="scientific">Drosophila rhopaloa</name>
    <name type="common">Fruit fly</name>
    <dbReference type="NCBI Taxonomy" id="1041015"/>
    <lineage>
        <taxon>Eukaryota</taxon>
        <taxon>Metazoa</taxon>
        <taxon>Ecdysozoa</taxon>
        <taxon>Arthropoda</taxon>
        <taxon>Hexapoda</taxon>
        <taxon>Insecta</taxon>
        <taxon>Pterygota</taxon>
        <taxon>Neoptera</taxon>
        <taxon>Endopterygota</taxon>
        <taxon>Diptera</taxon>
        <taxon>Brachycera</taxon>
        <taxon>Muscomorpha</taxon>
        <taxon>Ephydroidea</taxon>
        <taxon>Drosophilidae</taxon>
        <taxon>Drosophila</taxon>
        <taxon>Sophophora</taxon>
    </lineage>
</organism>
<feature type="domain" description="Concentrative nucleoside transporter N-terminal" evidence="8">
    <location>
        <begin position="188"/>
        <end position="259"/>
    </location>
</feature>
<dbReference type="RefSeq" id="XP_016971289.2">
    <property type="nucleotide sequence ID" value="XM_017115800.2"/>
</dbReference>
<keyword evidence="4 7" id="KW-0812">Transmembrane</keyword>
<sequence>MADTDTPAAEGEEKPPPSKAKRITYLVLHVLLHIILIFYFIGATVVYILYDKDSDDCIPPENPAETTETVENSTLSETTTEVSAERFLAENEFKANILCNINWCHGYGFLIFMFVTFYILWLYYWVFKPYVGIKLYNNYLEPAIDSWIVFSRKWIVSGVMLAVVVSVVVAYLGYECRSDTNKVIGLMGPLCFILIGFAVSKHHKSVQWRIVTHGLLGQLLLGIICLRVGFGNAIFHCFGEKVVTFLSYAQYGARFVYGDRICDEFVFAFAILAVVFFFSVISSIMYYLGWMQFVLNSFGFLLQATVGTTVCESVNAAGNVFLSMSESPLLIRPYIIILTVSELHTICTSGYASVSGTVFGAYVYFGASPAYLISASVMAAPGALAFSKLFYPETEESMTRSDNIQIEKSPDSSIMDAAASGAAAALLIVLGIVANIIAFLAIVSFLNAIVEWTFELIGLQGITMLFLLSQIFVPFVFVMGVPWYDCQDIALIVAEKSLINEFIAYKHLGELMNEDKVDARSSAIATFAICGFANPGSLGILIAALSAMAPSRRLDITNVAIRAYFAGSFVSFTSASLAGILIQDYSTPRSDLNKFISLPTDMRHLDHIMLNM</sequence>
<evidence type="ECO:0000256" key="6">
    <source>
        <dbReference type="ARBA" id="ARBA00023136"/>
    </source>
</evidence>
<evidence type="ECO:0000256" key="3">
    <source>
        <dbReference type="ARBA" id="ARBA00022475"/>
    </source>
</evidence>
<keyword evidence="3" id="KW-1003">Cell membrane</keyword>
<feature type="transmembrane region" description="Helical" evidence="7">
    <location>
        <begin position="23"/>
        <end position="50"/>
    </location>
</feature>
<dbReference type="PANTHER" id="PTHR10590:SF4">
    <property type="entry name" value="SOLUTE CARRIER FAMILY 28 MEMBER 3"/>
    <property type="match status" value="1"/>
</dbReference>
<feature type="transmembrane region" description="Helical" evidence="7">
    <location>
        <begin position="462"/>
        <end position="484"/>
    </location>
</feature>
<keyword evidence="5 7" id="KW-1133">Transmembrane helix</keyword>
<feature type="transmembrane region" description="Helical" evidence="7">
    <location>
        <begin position="107"/>
        <end position="126"/>
    </location>
</feature>
<comment type="similarity">
    <text evidence="2">Belongs to the concentrative nucleoside transporter (CNT) (TC 2.A.41) family.</text>
</comment>
<proteinExistence type="inferred from homology"/>
<feature type="transmembrane region" description="Helical" evidence="7">
    <location>
        <begin position="422"/>
        <end position="450"/>
    </location>
</feature>
<feature type="transmembrane region" description="Helical" evidence="7">
    <location>
        <begin position="524"/>
        <end position="549"/>
    </location>
</feature>
<feature type="transmembrane region" description="Helical" evidence="7">
    <location>
        <begin position="300"/>
        <end position="322"/>
    </location>
</feature>
<keyword evidence="6 7" id="KW-0472">Membrane</keyword>
<feature type="transmembrane region" description="Helical" evidence="7">
    <location>
        <begin position="334"/>
        <end position="365"/>
    </location>
</feature>
<feature type="domain" description="Nucleoside transporter/FeoB GTPase Gate" evidence="10">
    <location>
        <begin position="270"/>
        <end position="366"/>
    </location>
</feature>
<evidence type="ECO:0000259" key="10">
    <source>
        <dbReference type="Pfam" id="PF07670"/>
    </source>
</evidence>
<dbReference type="InterPro" id="IPR002668">
    <property type="entry name" value="CNT_N_dom"/>
</dbReference>
<accession>A0A6P4E4A1</accession>
<dbReference type="InterPro" id="IPR011642">
    <property type="entry name" value="Gate_dom"/>
</dbReference>
<dbReference type="Pfam" id="PF01773">
    <property type="entry name" value="Nucleos_tra2_N"/>
    <property type="match status" value="1"/>
</dbReference>
<dbReference type="RefSeq" id="XP_016971289.1">
    <property type="nucleotide sequence ID" value="XM_017115800.1"/>
</dbReference>
<feature type="transmembrane region" description="Helical" evidence="7">
    <location>
        <begin position="561"/>
        <end position="582"/>
    </location>
</feature>
<feature type="transmembrane region" description="Helical" evidence="7">
    <location>
        <begin position="265"/>
        <end position="288"/>
    </location>
</feature>
<dbReference type="GO" id="GO:0005415">
    <property type="term" value="F:nucleoside:sodium symporter activity"/>
    <property type="evidence" value="ECO:0007669"/>
    <property type="project" value="TreeGrafter"/>
</dbReference>
<dbReference type="AlphaFoldDB" id="A0A6P4E4A1"/>
<dbReference type="Pfam" id="PF07662">
    <property type="entry name" value="Nucleos_tra2_C"/>
    <property type="match status" value="1"/>
</dbReference>
<dbReference type="Pfam" id="PF07670">
    <property type="entry name" value="Gate"/>
    <property type="match status" value="1"/>
</dbReference>
<evidence type="ECO:0000313" key="11">
    <source>
        <dbReference type="RefSeq" id="XP_016971289.1"/>
    </source>
</evidence>
<protein>
    <submittedName>
        <fullName evidence="11">Sodium/nucleoside cotransporter 2 isoform X1</fullName>
    </submittedName>
</protein>
<evidence type="ECO:0000259" key="8">
    <source>
        <dbReference type="Pfam" id="PF01773"/>
    </source>
</evidence>
<gene>
    <name evidence="11" type="primary">LOC108038914</name>
</gene>
<dbReference type="GO" id="GO:0005886">
    <property type="term" value="C:plasma membrane"/>
    <property type="evidence" value="ECO:0007669"/>
    <property type="project" value="UniProtKB-SubCell"/>
</dbReference>
<feature type="domain" description="Concentrative nucleoside transporter C-terminal" evidence="9">
    <location>
        <begin position="371"/>
        <end position="579"/>
    </location>
</feature>
<feature type="transmembrane region" description="Helical" evidence="7">
    <location>
        <begin position="154"/>
        <end position="174"/>
    </location>
</feature>
<dbReference type="PANTHER" id="PTHR10590">
    <property type="entry name" value="SODIUM/NUCLEOSIDE COTRANSPORTER"/>
    <property type="match status" value="1"/>
</dbReference>
<evidence type="ECO:0000259" key="9">
    <source>
        <dbReference type="Pfam" id="PF07662"/>
    </source>
</evidence>
<evidence type="ECO:0000256" key="4">
    <source>
        <dbReference type="ARBA" id="ARBA00022692"/>
    </source>
</evidence>
<name>A0A6P4E4A1_DRORH</name>
<evidence type="ECO:0000256" key="1">
    <source>
        <dbReference type="ARBA" id="ARBA00004651"/>
    </source>
</evidence>
<feature type="transmembrane region" description="Helical" evidence="7">
    <location>
        <begin position="180"/>
        <end position="199"/>
    </location>
</feature>
<dbReference type="OrthoDB" id="6075923at2759"/>
<reference evidence="11" key="1">
    <citation type="submission" date="2025-08" db="UniProtKB">
        <authorList>
            <consortium name="RefSeq"/>
        </authorList>
    </citation>
    <scope>IDENTIFICATION</scope>
</reference>
<evidence type="ECO:0000256" key="2">
    <source>
        <dbReference type="ARBA" id="ARBA00009033"/>
    </source>
</evidence>